<evidence type="ECO:0000256" key="1">
    <source>
        <dbReference type="ARBA" id="ARBA00003238"/>
    </source>
</evidence>
<dbReference type="Proteomes" id="UP000273977">
    <property type="component" value="Unassembled WGS sequence"/>
</dbReference>
<evidence type="ECO:0000313" key="4">
    <source>
        <dbReference type="Proteomes" id="UP000273977"/>
    </source>
</evidence>
<proteinExistence type="predicted"/>
<dbReference type="AlphaFoldDB" id="A0A3N4GXB0"/>
<dbReference type="PANTHER" id="PTHR33434">
    <property type="entry name" value="DEGV DOMAIN-CONTAINING PROTEIN DR_1986-RELATED"/>
    <property type="match status" value="1"/>
</dbReference>
<dbReference type="InterPro" id="IPR050270">
    <property type="entry name" value="DegV_domain_contain"/>
</dbReference>
<dbReference type="InterPro" id="IPR003797">
    <property type="entry name" value="DegV"/>
</dbReference>
<accession>A0A3N4GXB0</accession>
<dbReference type="OrthoDB" id="9775494at2"/>
<dbReference type="NCBIfam" id="TIGR00762">
    <property type="entry name" value="DegV"/>
    <property type="match status" value="1"/>
</dbReference>
<protein>
    <submittedName>
        <fullName evidence="3">DegV family protein</fullName>
    </submittedName>
</protein>
<name>A0A3N4GXB0_9LACT</name>
<dbReference type="InterPro" id="IPR043168">
    <property type="entry name" value="DegV_C"/>
</dbReference>
<dbReference type="Pfam" id="PF02645">
    <property type="entry name" value="DegV"/>
    <property type="match status" value="1"/>
</dbReference>
<reference evidence="3 4" key="1">
    <citation type="submission" date="2018-11" db="EMBL/GenBank/DDBJ databases">
        <title>Aerococcus sp. SJQ22, whole genome shotgun sequence.</title>
        <authorList>
            <person name="Sun L."/>
            <person name="Gao X."/>
            <person name="Chen W."/>
            <person name="Huang K."/>
        </authorList>
    </citation>
    <scope>NUCLEOTIDE SEQUENCE [LARGE SCALE GENOMIC DNA]</scope>
    <source>
        <strain evidence="3 4">SJQ22</strain>
    </source>
</reference>
<dbReference type="SUPFAM" id="SSF82549">
    <property type="entry name" value="DAK1/DegV-like"/>
    <property type="match status" value="1"/>
</dbReference>
<dbReference type="PANTHER" id="PTHR33434:SF2">
    <property type="entry name" value="FATTY ACID-BINDING PROTEIN TM_1468"/>
    <property type="match status" value="1"/>
</dbReference>
<dbReference type="GO" id="GO:0008289">
    <property type="term" value="F:lipid binding"/>
    <property type="evidence" value="ECO:0007669"/>
    <property type="project" value="UniProtKB-KW"/>
</dbReference>
<keyword evidence="4" id="KW-1185">Reference proteome</keyword>
<dbReference type="RefSeq" id="WP_123779003.1">
    <property type="nucleotide sequence ID" value="NZ_RKMG01000001.1"/>
</dbReference>
<comment type="caution">
    <text evidence="3">The sequence shown here is derived from an EMBL/GenBank/DDBJ whole genome shotgun (WGS) entry which is preliminary data.</text>
</comment>
<comment type="function">
    <text evidence="1">May bind long-chain fatty acids, such as palmitate, and may play a role in lipid transport or fatty acid metabolism.</text>
</comment>
<dbReference type="EMBL" id="RKMG01000001">
    <property type="protein sequence ID" value="RPA65468.1"/>
    <property type="molecule type" value="Genomic_DNA"/>
</dbReference>
<dbReference type="Gene3D" id="3.30.1180.10">
    <property type="match status" value="1"/>
</dbReference>
<sequence length="288" mass="31608">MSVAIVTDSTAYLTDEFVSKHDITVLPLTITFSDGSYLDNIDISIDAFYEKMATLDEIPTSSQPAPGIVKEAFERLAKTHDEIIAITLSKGISGTYQTFTMIGNQVTEDTGVLVKVYNSGISLVGQAFYVYEAVRLRDQGLSAMEILPKLDLLKKSTNAYFSVDNLGHLAKGGRINPGAASIGNLLQVKPILHFDDGLINVFEKVRTHKKTVRRITELFEEDFSQNPNLRVAIVGDDATPQVQALVSYFKTEHPDLLLERTPVGPVIGTHLGPNAYALAWCEDTTKEA</sequence>
<dbReference type="PROSITE" id="PS51482">
    <property type="entry name" value="DEGV"/>
    <property type="match status" value="1"/>
</dbReference>
<organism evidence="3 4">
    <name type="scientific">Aerococcus agrisoli</name>
    <dbReference type="NCBI Taxonomy" id="2487350"/>
    <lineage>
        <taxon>Bacteria</taxon>
        <taxon>Bacillati</taxon>
        <taxon>Bacillota</taxon>
        <taxon>Bacilli</taxon>
        <taxon>Lactobacillales</taxon>
        <taxon>Aerococcaceae</taxon>
        <taxon>Aerococcus</taxon>
    </lineage>
</organism>
<keyword evidence="2" id="KW-0446">Lipid-binding</keyword>
<evidence type="ECO:0000256" key="2">
    <source>
        <dbReference type="ARBA" id="ARBA00023121"/>
    </source>
</evidence>
<gene>
    <name evidence="3" type="ORF">EF384_00245</name>
</gene>
<dbReference type="Gene3D" id="3.40.50.10170">
    <property type="match status" value="1"/>
</dbReference>
<evidence type="ECO:0000313" key="3">
    <source>
        <dbReference type="EMBL" id="RPA65468.1"/>
    </source>
</evidence>